<organism evidence="2 3">
    <name type="scientific">Engystomops pustulosus</name>
    <name type="common">Tungara frog</name>
    <name type="synonym">Physalaemus pustulosus</name>
    <dbReference type="NCBI Taxonomy" id="76066"/>
    <lineage>
        <taxon>Eukaryota</taxon>
        <taxon>Metazoa</taxon>
        <taxon>Chordata</taxon>
        <taxon>Craniata</taxon>
        <taxon>Vertebrata</taxon>
        <taxon>Euteleostomi</taxon>
        <taxon>Amphibia</taxon>
        <taxon>Batrachia</taxon>
        <taxon>Anura</taxon>
        <taxon>Neobatrachia</taxon>
        <taxon>Hyloidea</taxon>
        <taxon>Leptodactylidae</taxon>
        <taxon>Leiuperinae</taxon>
        <taxon>Engystomops</taxon>
    </lineage>
</organism>
<dbReference type="AlphaFoldDB" id="A0AAV7D2I5"/>
<name>A0AAV7D2I5_ENGPU</name>
<dbReference type="EMBL" id="WNYA01000001">
    <property type="protein sequence ID" value="KAG8591635.1"/>
    <property type="molecule type" value="Genomic_DNA"/>
</dbReference>
<proteinExistence type="predicted"/>
<evidence type="ECO:0000256" key="1">
    <source>
        <dbReference type="SAM" id="MobiDB-lite"/>
    </source>
</evidence>
<evidence type="ECO:0000313" key="3">
    <source>
        <dbReference type="Proteomes" id="UP000824782"/>
    </source>
</evidence>
<reference evidence="2" key="1">
    <citation type="thesis" date="2020" institute="ProQuest LLC" country="789 East Eisenhower Parkway, Ann Arbor, MI, USA">
        <title>Comparative Genomics and Chromosome Evolution.</title>
        <authorList>
            <person name="Mudd A.B."/>
        </authorList>
    </citation>
    <scope>NUCLEOTIDE SEQUENCE</scope>
    <source>
        <strain evidence="2">237g6f4</strain>
        <tissue evidence="2">Blood</tissue>
    </source>
</reference>
<accession>A0AAV7D2I5</accession>
<protein>
    <submittedName>
        <fullName evidence="2">Uncharacterized protein</fullName>
    </submittedName>
</protein>
<feature type="region of interest" description="Disordered" evidence="1">
    <location>
        <begin position="1"/>
        <end position="20"/>
    </location>
</feature>
<evidence type="ECO:0000313" key="2">
    <source>
        <dbReference type="EMBL" id="KAG8591635.1"/>
    </source>
</evidence>
<sequence length="85" mass="9542">MNYPRLHPSTFPTAPGRGSSRQCEICCFMWDTQTASFHKLSFRRQAQRVANGPGTFKVTEIGVWSDHSVGVMVDEGSARTCQLYD</sequence>
<comment type="caution">
    <text evidence="2">The sequence shown here is derived from an EMBL/GenBank/DDBJ whole genome shotgun (WGS) entry which is preliminary data.</text>
</comment>
<gene>
    <name evidence="2" type="ORF">GDO81_000247</name>
</gene>
<dbReference type="Proteomes" id="UP000824782">
    <property type="component" value="Unassembled WGS sequence"/>
</dbReference>
<keyword evidence="3" id="KW-1185">Reference proteome</keyword>